<gene>
    <name evidence="3" type="ORF">I7412_05760</name>
</gene>
<dbReference type="InterPro" id="IPR007343">
    <property type="entry name" value="Uncharacterised_pept_Zn_put"/>
</dbReference>
<dbReference type="PROSITE" id="PS51257">
    <property type="entry name" value="PROKAR_LIPOPROTEIN"/>
    <property type="match status" value="1"/>
</dbReference>
<organism evidence="3 4">
    <name type="scientific">Frankia nepalensis</name>
    <dbReference type="NCBI Taxonomy" id="1836974"/>
    <lineage>
        <taxon>Bacteria</taxon>
        <taxon>Bacillati</taxon>
        <taxon>Actinomycetota</taxon>
        <taxon>Actinomycetes</taxon>
        <taxon>Frankiales</taxon>
        <taxon>Frankiaceae</taxon>
        <taxon>Frankia</taxon>
    </lineage>
</organism>
<keyword evidence="2" id="KW-0732">Signal</keyword>
<evidence type="ECO:0000256" key="2">
    <source>
        <dbReference type="SAM" id="SignalP"/>
    </source>
</evidence>
<name>A0A937RCX1_9ACTN</name>
<dbReference type="Proteomes" id="UP000604475">
    <property type="component" value="Unassembled WGS sequence"/>
</dbReference>
<evidence type="ECO:0000256" key="1">
    <source>
        <dbReference type="SAM" id="MobiDB-lite"/>
    </source>
</evidence>
<accession>A0A937RCX1</accession>
<proteinExistence type="predicted"/>
<comment type="caution">
    <text evidence="3">The sequence shown here is derived from an EMBL/GenBank/DDBJ whole genome shotgun (WGS) entry which is preliminary data.</text>
</comment>
<evidence type="ECO:0000313" key="3">
    <source>
        <dbReference type="EMBL" id="MBL7626680.1"/>
    </source>
</evidence>
<dbReference type="Pfam" id="PF04228">
    <property type="entry name" value="Zn_peptidase"/>
    <property type="match status" value="1"/>
</dbReference>
<protein>
    <submittedName>
        <fullName evidence="3">Neutral zinc metallopeptidase</fullName>
    </submittedName>
</protein>
<feature type="chain" id="PRO_5039467314" evidence="2">
    <location>
        <begin position="24"/>
        <end position="267"/>
    </location>
</feature>
<sequence length="267" mass="27809">MRRRLAAIAAITVSVLFSAGMLAGCGPEDLDSSGTTTGESAAPVDPACGGSADQDLESALKVITGPNGCPGATNTFWSQQLGGVWTEPRIISYRDGEIPDSACGTESDDPNDFASNAFYCTLDDTVAYSEDFMASLYEQGGATYPMFVLMHELGHRASTLSGQEGVVSRSEENQADCLAGAQAKFTHDAGRLPGGDIISGFGLFIQLGDQGGQWFSLGEPNVDPDAHGNPSQRAAAFGTGYLRDVDKCFEIGQSADGGISLLDTILG</sequence>
<dbReference type="RefSeq" id="WP_203010194.1">
    <property type="nucleotide sequence ID" value="NZ_JADWYU010000107.1"/>
</dbReference>
<dbReference type="AlphaFoldDB" id="A0A937RCX1"/>
<feature type="signal peptide" evidence="2">
    <location>
        <begin position="1"/>
        <end position="23"/>
    </location>
</feature>
<evidence type="ECO:0000313" key="4">
    <source>
        <dbReference type="Proteomes" id="UP000604475"/>
    </source>
</evidence>
<keyword evidence="4" id="KW-1185">Reference proteome</keyword>
<feature type="region of interest" description="Disordered" evidence="1">
    <location>
        <begin position="30"/>
        <end position="49"/>
    </location>
</feature>
<dbReference type="EMBL" id="JAEACQ010000146">
    <property type="protein sequence ID" value="MBL7626680.1"/>
    <property type="molecule type" value="Genomic_DNA"/>
</dbReference>
<reference evidence="3" key="1">
    <citation type="submission" date="2020-12" db="EMBL/GenBank/DDBJ databases">
        <title>Genomic characterization of non-nitrogen-fixing Frankia strains.</title>
        <authorList>
            <person name="Carlos-Shanley C."/>
            <person name="Guerra T."/>
            <person name="Hahn D."/>
        </authorList>
    </citation>
    <scope>NUCLEOTIDE SEQUENCE</scope>
    <source>
        <strain evidence="3">CN6</strain>
    </source>
</reference>